<evidence type="ECO:0000256" key="4">
    <source>
        <dbReference type="ARBA" id="ARBA00022729"/>
    </source>
</evidence>
<dbReference type="GO" id="GO:0030574">
    <property type="term" value="P:collagen catabolic process"/>
    <property type="evidence" value="ECO:0007669"/>
    <property type="project" value="TreeGrafter"/>
</dbReference>
<feature type="binding site" evidence="14">
    <location>
        <position position="371"/>
    </location>
    <ligand>
        <name>Ca(2+)</name>
        <dbReference type="ChEBI" id="CHEBI:29108"/>
        <label>5</label>
    </ligand>
</feature>
<keyword evidence="7 13" id="KW-0862">Zinc</keyword>
<dbReference type="OMA" id="EETHEMM"/>
<feature type="binding site" evidence="14">
    <location>
        <position position="194"/>
    </location>
    <ligand>
        <name>Zn(2+)</name>
        <dbReference type="ChEBI" id="CHEBI:29105"/>
        <label>1</label>
    </ligand>
</feature>
<dbReference type="AlphaFoldDB" id="A0A067QV71"/>
<dbReference type="GO" id="GO:0030198">
    <property type="term" value="P:extracellular matrix organization"/>
    <property type="evidence" value="ECO:0007669"/>
    <property type="project" value="TreeGrafter"/>
</dbReference>
<evidence type="ECO:0000256" key="16">
    <source>
        <dbReference type="PROSITE-ProRule" id="PRU01011"/>
    </source>
</evidence>
<dbReference type="GO" id="GO:0008270">
    <property type="term" value="F:zinc ion binding"/>
    <property type="evidence" value="ECO:0007669"/>
    <property type="project" value="InterPro"/>
</dbReference>
<feature type="binding site" evidence="13">
    <location>
        <position position="221"/>
    </location>
    <ligand>
        <name>Zn(2+)</name>
        <dbReference type="ChEBI" id="CHEBI:29105"/>
        <label>2</label>
        <note>catalytic</note>
    </ligand>
</feature>
<keyword evidence="19" id="KW-1185">Reference proteome</keyword>
<dbReference type="Gene3D" id="2.110.10.10">
    <property type="entry name" value="Hemopexin-like domain"/>
    <property type="match status" value="1"/>
</dbReference>
<comment type="cofactor">
    <cofactor evidence="14">
        <name>Ca(2+)</name>
        <dbReference type="ChEBI" id="CHEBI:29108"/>
    </cofactor>
    <text evidence="14">Can bind about 5 Ca(2+) ions per subunit.</text>
</comment>
<evidence type="ECO:0000259" key="17">
    <source>
        <dbReference type="SMART" id="SM00235"/>
    </source>
</evidence>
<evidence type="ECO:0000256" key="5">
    <source>
        <dbReference type="ARBA" id="ARBA00022737"/>
    </source>
</evidence>
<dbReference type="InterPro" id="IPR021190">
    <property type="entry name" value="Pept_M10A"/>
</dbReference>
<feature type="binding site" evidence="14">
    <location>
        <position position="197"/>
    </location>
    <ligand>
        <name>Ca(2+)</name>
        <dbReference type="ChEBI" id="CHEBI:29108"/>
        <label>1</label>
    </ligand>
</feature>
<dbReference type="PANTHER" id="PTHR10201:SF291">
    <property type="entry name" value="MATRIX METALLOPROTEINASE 1, ISOFORM C-RELATED"/>
    <property type="match status" value="1"/>
</dbReference>
<keyword evidence="5" id="KW-0677">Repeat</keyword>
<feature type="binding site" evidence="14">
    <location>
        <position position="279"/>
    </location>
    <ligand>
        <name>Ca(2+)</name>
        <dbReference type="ChEBI" id="CHEBI:29108"/>
        <label>5</label>
    </ligand>
</feature>
<keyword evidence="9" id="KW-0482">Metalloprotease</keyword>
<dbReference type="InterPro" id="IPR018487">
    <property type="entry name" value="Hemopexin-like_repeat"/>
</dbReference>
<evidence type="ECO:0000256" key="8">
    <source>
        <dbReference type="ARBA" id="ARBA00022837"/>
    </source>
</evidence>
<dbReference type="InterPro" id="IPR002477">
    <property type="entry name" value="Peptidoglycan-bd-like"/>
</dbReference>
<feature type="repeat" description="Hemopexin" evidence="16">
    <location>
        <begin position="319"/>
        <end position="364"/>
    </location>
</feature>
<proteinExistence type="inferred from homology"/>
<dbReference type="CDD" id="cd04278">
    <property type="entry name" value="ZnMc_MMP"/>
    <property type="match status" value="1"/>
</dbReference>
<dbReference type="PRINTS" id="PR00138">
    <property type="entry name" value="MATRIXIN"/>
</dbReference>
<evidence type="ECO:0000256" key="12">
    <source>
        <dbReference type="PIRSR" id="PIRSR001191-1"/>
    </source>
</evidence>
<dbReference type="PANTHER" id="PTHR10201">
    <property type="entry name" value="MATRIX METALLOPROTEINASE"/>
    <property type="match status" value="1"/>
</dbReference>
<dbReference type="PROSITE" id="PS51642">
    <property type="entry name" value="HEMOPEXIN_2"/>
    <property type="match status" value="3"/>
</dbReference>
<dbReference type="InterPro" id="IPR001818">
    <property type="entry name" value="Pept_M10_metallopeptidase"/>
</dbReference>
<keyword evidence="11" id="KW-1015">Disulfide bond</keyword>
<dbReference type="InterPro" id="IPR033739">
    <property type="entry name" value="M10A_MMP"/>
</dbReference>
<dbReference type="InterPro" id="IPR024079">
    <property type="entry name" value="MetalloPept_cat_dom_sf"/>
</dbReference>
<dbReference type="InParanoid" id="A0A067QV71"/>
<dbReference type="PROSITE" id="PS00024">
    <property type="entry name" value="HEMOPEXIN"/>
    <property type="match status" value="2"/>
</dbReference>
<sequence>MACLQFVLGGDTQFCLNLGRTKYLVQFGYMDPHVMRNDSRMTNDMMESMMRTSIMDFQMFVGLQPTGMMDEETHEMMTKPRCGLKDRHDFDEEHSRRKRFSIFGGKWSKQNLTYAIQRYPSIKHLSRLAVADEMEKALGTWAAVAELNFLSVQRNETADIEIMFVSGSHGDEMPFDGVGKVLAHASSPTSGKVHFDDDEPWTIRKYTGQNMFYAAVHEFGHALGLGHSKNTTSVMFPYAGMYDPSFRLHSDDIQGIQDLYGQRIHFPPDICSDSTFDAIFQYPAGVTYVLKGEYYWKLAADGPLSGYPKLISHHWRELPGNIDAAIALPYGKIYFFKGNKTWAYRGVCLLPKYPRLISDAWRGIPNNVDAAMYYDNSTFFFFKGDHYWRYNSNHNHSVNAEMYPELLLKWDGIVGDLDDVLRIGNSVYFFRKGRYYRFNCLTRLVDRDYPNEPSYHRSTAYWWFRCAENDAELYQEDVAEPSSRNRNTGCHALTTLAVIFLISLSVGQVWHSAM</sequence>
<evidence type="ECO:0000256" key="11">
    <source>
        <dbReference type="ARBA" id="ARBA00023157"/>
    </source>
</evidence>
<feature type="active site" evidence="12">
    <location>
        <position position="218"/>
    </location>
</feature>
<evidence type="ECO:0000256" key="10">
    <source>
        <dbReference type="ARBA" id="ARBA00023145"/>
    </source>
</evidence>
<evidence type="ECO:0000256" key="3">
    <source>
        <dbReference type="ARBA" id="ARBA00022723"/>
    </source>
</evidence>
<feature type="binding site" evidence="14">
    <location>
        <position position="235"/>
    </location>
    <ligand>
        <name>Zn(2+)</name>
        <dbReference type="ChEBI" id="CHEBI:29105"/>
        <label>2</label>
        <note>catalytic</note>
    </ligand>
</feature>
<feature type="binding site" evidence="14">
    <location>
        <position position="199"/>
    </location>
    <ligand>
        <name>Ca(2+)</name>
        <dbReference type="ChEBI" id="CHEBI:29108"/>
        <label>1</label>
    </ligand>
</feature>
<feature type="domain" description="Peptidase metallopeptidase" evidence="17">
    <location>
        <begin position="103"/>
        <end position="262"/>
    </location>
</feature>
<feature type="binding site" evidence="14">
    <location>
        <position position="199"/>
    </location>
    <ligand>
        <name>Ca(2+)</name>
        <dbReference type="ChEBI" id="CHEBI:29108"/>
        <label>3</label>
    </ligand>
</feature>
<dbReference type="CDD" id="cd00094">
    <property type="entry name" value="HX"/>
    <property type="match status" value="1"/>
</dbReference>
<feature type="binding site" evidence="14">
    <location>
        <position position="418"/>
    </location>
    <ligand>
        <name>Ca(2+)</name>
        <dbReference type="ChEBI" id="CHEBI:29108"/>
        <label>4</label>
    </ligand>
</feature>
<evidence type="ECO:0000256" key="13">
    <source>
        <dbReference type="PIRSR" id="PIRSR001191-2"/>
    </source>
</evidence>
<dbReference type="InterPro" id="IPR036365">
    <property type="entry name" value="PGBD-like_sf"/>
</dbReference>
<organism evidence="18 19">
    <name type="scientific">Zootermopsis nevadensis</name>
    <name type="common">Dampwood termite</name>
    <dbReference type="NCBI Taxonomy" id="136037"/>
    <lineage>
        <taxon>Eukaryota</taxon>
        <taxon>Metazoa</taxon>
        <taxon>Ecdysozoa</taxon>
        <taxon>Arthropoda</taxon>
        <taxon>Hexapoda</taxon>
        <taxon>Insecta</taxon>
        <taxon>Pterygota</taxon>
        <taxon>Neoptera</taxon>
        <taxon>Polyneoptera</taxon>
        <taxon>Dictyoptera</taxon>
        <taxon>Blattodea</taxon>
        <taxon>Blattoidea</taxon>
        <taxon>Termitoidae</taxon>
        <taxon>Termopsidae</taxon>
        <taxon>Zootermopsis</taxon>
    </lineage>
</organism>
<feature type="binding site" evidence="14">
    <location>
        <position position="277"/>
    </location>
    <ligand>
        <name>Ca(2+)</name>
        <dbReference type="ChEBI" id="CHEBI:29108"/>
        <label>4</label>
    </ligand>
</feature>
<dbReference type="Pfam" id="PF01471">
    <property type="entry name" value="PG_binding_1"/>
    <property type="match status" value="1"/>
</dbReference>
<dbReference type="GO" id="GO:0031012">
    <property type="term" value="C:extracellular matrix"/>
    <property type="evidence" value="ECO:0007669"/>
    <property type="project" value="InterPro"/>
</dbReference>
<feature type="binding site" evidence="14">
    <location>
        <position position="420"/>
    </location>
    <ligand>
        <name>Ca(2+)</name>
        <dbReference type="ChEBI" id="CHEBI:29108"/>
        <label>5</label>
    </ligand>
</feature>
<dbReference type="InterPro" id="IPR018486">
    <property type="entry name" value="Hemopexin_CS"/>
</dbReference>
<dbReference type="InterPro" id="IPR006026">
    <property type="entry name" value="Peptidase_Metallo"/>
</dbReference>
<comment type="cofactor">
    <cofactor evidence="14">
        <name>Zn(2+)</name>
        <dbReference type="ChEBI" id="CHEBI:29105"/>
    </cofactor>
    <text evidence="14">Binds 2 Zn(2+) ions per subunit.</text>
</comment>
<name>A0A067QV71_ZOONE</name>
<dbReference type="eggNOG" id="KOG1565">
    <property type="taxonomic scope" value="Eukaryota"/>
</dbReference>
<dbReference type="SUPFAM" id="SSF55486">
    <property type="entry name" value="Metalloproteases ('zincins'), catalytic domain"/>
    <property type="match status" value="1"/>
</dbReference>
<dbReference type="GO" id="GO:0006508">
    <property type="term" value="P:proteolysis"/>
    <property type="evidence" value="ECO:0007669"/>
    <property type="project" value="UniProtKB-KW"/>
</dbReference>
<feature type="binding site" evidence="14">
    <location>
        <position position="323"/>
    </location>
    <ligand>
        <name>Ca(2+)</name>
        <dbReference type="ChEBI" id="CHEBI:29108"/>
        <label>4</label>
    </ligand>
</feature>
<evidence type="ECO:0000256" key="15">
    <source>
        <dbReference type="PIRSR" id="PIRSR621190-4"/>
    </source>
</evidence>
<protein>
    <submittedName>
        <fullName evidence="18">Matrix metalloproteinase-14</fullName>
    </submittedName>
</protein>
<dbReference type="Proteomes" id="UP000027135">
    <property type="component" value="Unassembled WGS sequence"/>
</dbReference>
<feature type="binding site" evidence="14">
    <location>
        <position position="177"/>
    </location>
    <ligand>
        <name>Ca(2+)</name>
        <dbReference type="ChEBI" id="CHEBI:29108"/>
        <label>3</label>
    </ligand>
</feature>
<gene>
    <name evidence="18" type="ORF">L798_11824</name>
</gene>
<reference evidence="18 19" key="1">
    <citation type="journal article" date="2014" name="Nat. Commun.">
        <title>Molecular traces of alternative social organization in a termite genome.</title>
        <authorList>
            <person name="Terrapon N."/>
            <person name="Li C."/>
            <person name="Robertson H.M."/>
            <person name="Ji L."/>
            <person name="Meng X."/>
            <person name="Booth W."/>
            <person name="Chen Z."/>
            <person name="Childers C.P."/>
            <person name="Glastad K.M."/>
            <person name="Gokhale K."/>
            <person name="Gowin J."/>
            <person name="Gronenberg W."/>
            <person name="Hermansen R.A."/>
            <person name="Hu H."/>
            <person name="Hunt B.G."/>
            <person name="Huylmans A.K."/>
            <person name="Khalil S.M."/>
            <person name="Mitchell R.D."/>
            <person name="Munoz-Torres M.C."/>
            <person name="Mustard J.A."/>
            <person name="Pan H."/>
            <person name="Reese J.T."/>
            <person name="Scharf M.E."/>
            <person name="Sun F."/>
            <person name="Vogel H."/>
            <person name="Xiao J."/>
            <person name="Yang W."/>
            <person name="Yang Z."/>
            <person name="Yang Z."/>
            <person name="Zhou J."/>
            <person name="Zhu J."/>
            <person name="Brent C.S."/>
            <person name="Elsik C.G."/>
            <person name="Goodisman M.A."/>
            <person name="Liberles D.A."/>
            <person name="Roe R.M."/>
            <person name="Vargo E.L."/>
            <person name="Vilcinskas A."/>
            <person name="Wang J."/>
            <person name="Bornberg-Bauer E."/>
            <person name="Korb J."/>
            <person name="Zhang G."/>
            <person name="Liebig J."/>
        </authorList>
    </citation>
    <scope>NUCLEOTIDE SEQUENCE [LARGE SCALE GENOMIC DNA]</scope>
    <source>
        <tissue evidence="18">Whole organism</tissue>
    </source>
</reference>
<keyword evidence="6" id="KW-0378">Hydrolase</keyword>
<keyword evidence="4" id="KW-0732">Signal</keyword>
<evidence type="ECO:0000256" key="2">
    <source>
        <dbReference type="ARBA" id="ARBA00022670"/>
    </source>
</evidence>
<feature type="binding site" evidence="14">
    <location>
        <position position="171"/>
    </location>
    <ligand>
        <name>Zn(2+)</name>
        <dbReference type="ChEBI" id="CHEBI:29105"/>
        <label>1</label>
    </ligand>
</feature>
<feature type="binding site" description="in inhibited form" evidence="14">
    <location>
        <position position="82"/>
    </location>
    <ligand>
        <name>Zn(2+)</name>
        <dbReference type="ChEBI" id="CHEBI:29105"/>
        <label>2</label>
        <note>catalytic</note>
    </ligand>
</feature>
<evidence type="ECO:0000313" key="19">
    <source>
        <dbReference type="Proteomes" id="UP000027135"/>
    </source>
</evidence>
<dbReference type="SUPFAM" id="SSF47090">
    <property type="entry name" value="PGBD-like"/>
    <property type="match status" value="1"/>
</dbReference>
<feature type="modified residue" description="Phosphotyrosine; by PKDCC" evidence="15">
    <location>
        <position position="353"/>
    </location>
</feature>
<feature type="binding site" evidence="14">
    <location>
        <position position="184"/>
    </location>
    <ligand>
        <name>Zn(2+)</name>
        <dbReference type="ChEBI" id="CHEBI:29105"/>
        <label>1</label>
    </ligand>
</feature>
<feature type="binding site" evidence="13">
    <location>
        <position position="217"/>
    </location>
    <ligand>
        <name>Zn(2+)</name>
        <dbReference type="ChEBI" id="CHEBI:29105"/>
        <label>2</label>
        <note>catalytic</note>
    </ligand>
</feature>
<evidence type="ECO:0000256" key="7">
    <source>
        <dbReference type="ARBA" id="ARBA00022833"/>
    </source>
</evidence>
<dbReference type="GO" id="GO:0004222">
    <property type="term" value="F:metalloendopeptidase activity"/>
    <property type="evidence" value="ECO:0007669"/>
    <property type="project" value="InterPro"/>
</dbReference>
<evidence type="ECO:0000313" key="18">
    <source>
        <dbReference type="EMBL" id="KDR14088.1"/>
    </source>
</evidence>
<dbReference type="SMART" id="SM00120">
    <property type="entry name" value="HX"/>
    <property type="match status" value="4"/>
</dbReference>
<accession>A0A067QV71</accession>
<keyword evidence="8 14" id="KW-0106">Calcium</keyword>
<dbReference type="Pfam" id="PF00045">
    <property type="entry name" value="Hemopexin"/>
    <property type="match status" value="3"/>
</dbReference>
<feature type="repeat" description="Hemopexin" evidence="16">
    <location>
        <begin position="273"/>
        <end position="318"/>
    </location>
</feature>
<feature type="binding site" evidence="13">
    <location>
        <position position="227"/>
    </location>
    <ligand>
        <name>Zn(2+)</name>
        <dbReference type="ChEBI" id="CHEBI:29105"/>
        <label>2</label>
        <note>catalytic</note>
    </ligand>
</feature>
<dbReference type="Gene3D" id="3.40.390.10">
    <property type="entry name" value="Collagenase (Catalytic Domain)"/>
    <property type="match status" value="1"/>
</dbReference>
<feature type="binding site" evidence="14">
    <location>
        <position position="325"/>
    </location>
    <ligand>
        <name>Ca(2+)</name>
        <dbReference type="ChEBI" id="CHEBI:29108"/>
        <label>5</label>
    </ligand>
</feature>
<dbReference type="EMBL" id="KK852901">
    <property type="protein sequence ID" value="KDR14088.1"/>
    <property type="molecule type" value="Genomic_DNA"/>
</dbReference>
<feature type="binding site" evidence="14">
    <location>
        <position position="159"/>
    </location>
    <ligand>
        <name>Ca(2+)</name>
        <dbReference type="ChEBI" id="CHEBI:29108"/>
        <label>2</label>
    </ligand>
</feature>
<evidence type="ECO:0000256" key="14">
    <source>
        <dbReference type="PIRSR" id="PIRSR621190-2"/>
    </source>
</evidence>
<keyword evidence="2" id="KW-0645">Protease</keyword>
<keyword evidence="3 13" id="KW-0479">Metal-binding</keyword>
<evidence type="ECO:0000256" key="1">
    <source>
        <dbReference type="ARBA" id="ARBA00010370"/>
    </source>
</evidence>
<feature type="repeat" description="Hemopexin" evidence="16">
    <location>
        <begin position="365"/>
        <end position="414"/>
    </location>
</feature>
<evidence type="ECO:0000256" key="9">
    <source>
        <dbReference type="ARBA" id="ARBA00023049"/>
    </source>
</evidence>
<dbReference type="InterPro" id="IPR036375">
    <property type="entry name" value="Hemopexin-like_dom_sf"/>
</dbReference>
<comment type="similarity">
    <text evidence="1">Belongs to the peptidase M10A family.</text>
</comment>
<dbReference type="Pfam" id="PF00413">
    <property type="entry name" value="Peptidase_M10"/>
    <property type="match status" value="1"/>
</dbReference>
<feature type="binding site" evidence="14">
    <location>
        <position position="196"/>
    </location>
    <ligand>
        <name>Ca(2+)</name>
        <dbReference type="ChEBI" id="CHEBI:29108"/>
        <label>3</label>
    </ligand>
</feature>
<feature type="binding site" evidence="14">
    <location>
        <position position="169"/>
    </location>
    <ligand>
        <name>Zn(2+)</name>
        <dbReference type="ChEBI" id="CHEBI:29105"/>
        <label>1</label>
    </ligand>
</feature>
<dbReference type="SMART" id="SM00235">
    <property type="entry name" value="ZnMc"/>
    <property type="match status" value="1"/>
</dbReference>
<keyword evidence="10" id="KW-0865">Zymogen</keyword>
<dbReference type="SUPFAM" id="SSF50923">
    <property type="entry name" value="Hemopexin-like domain"/>
    <property type="match status" value="1"/>
</dbReference>
<dbReference type="OrthoDB" id="406838at2759"/>
<feature type="binding site" evidence="14">
    <location>
        <position position="176"/>
    </location>
    <ligand>
        <name>Ca(2+)</name>
        <dbReference type="ChEBI" id="CHEBI:29108"/>
        <label>3</label>
    </ligand>
</feature>
<dbReference type="PIRSF" id="PIRSF001191">
    <property type="entry name" value="Peptidase_M10A_matrix"/>
    <property type="match status" value="1"/>
</dbReference>
<evidence type="ECO:0000256" key="6">
    <source>
        <dbReference type="ARBA" id="ARBA00022801"/>
    </source>
</evidence>
<dbReference type="InterPro" id="IPR000585">
    <property type="entry name" value="Hemopexin-like_dom"/>
</dbReference>
<dbReference type="GO" id="GO:0005615">
    <property type="term" value="C:extracellular space"/>
    <property type="evidence" value="ECO:0007669"/>
    <property type="project" value="TreeGrafter"/>
</dbReference>